<dbReference type="GeneID" id="108010225"/>
<keyword evidence="1" id="KW-0732">Signal</keyword>
<feature type="signal peptide" evidence="1">
    <location>
        <begin position="1"/>
        <end position="20"/>
    </location>
</feature>
<dbReference type="RefSeq" id="XP_016930557.2">
    <property type="nucleotide sequence ID" value="XM_017075068.4"/>
</dbReference>
<dbReference type="PANTHER" id="PTHR21261">
    <property type="entry name" value="BEAT PROTEIN"/>
    <property type="match status" value="1"/>
</dbReference>
<reference evidence="4" key="1">
    <citation type="submission" date="2025-08" db="UniProtKB">
        <authorList>
            <consortium name="RefSeq"/>
        </authorList>
    </citation>
    <scope>IDENTIFICATION</scope>
</reference>
<feature type="domain" description="Ig-like" evidence="2">
    <location>
        <begin position="22"/>
        <end position="129"/>
    </location>
</feature>
<evidence type="ECO:0000259" key="2">
    <source>
        <dbReference type="PROSITE" id="PS50835"/>
    </source>
</evidence>
<evidence type="ECO:0000313" key="3">
    <source>
        <dbReference type="Proteomes" id="UP001652628"/>
    </source>
</evidence>
<dbReference type="PROSITE" id="PS50835">
    <property type="entry name" value="IG_LIKE"/>
    <property type="match status" value="1"/>
</dbReference>
<name>A0AB39Z9J4_DROSZ</name>
<dbReference type="InterPro" id="IPR013783">
    <property type="entry name" value="Ig-like_fold"/>
</dbReference>
<protein>
    <recommendedName>
        <fullName evidence="2">Ig-like domain-containing protein</fullName>
    </recommendedName>
</protein>
<evidence type="ECO:0000313" key="4">
    <source>
        <dbReference type="RefSeq" id="XP_016930557.2"/>
    </source>
</evidence>
<dbReference type="AlphaFoldDB" id="A0AB39Z9J4"/>
<proteinExistence type="predicted"/>
<dbReference type="PANTHER" id="PTHR21261:SF2">
    <property type="entry name" value="GH04238P-RELATED"/>
    <property type="match status" value="1"/>
</dbReference>
<dbReference type="Pfam" id="PF07654">
    <property type="entry name" value="C1-set"/>
    <property type="match status" value="1"/>
</dbReference>
<gene>
    <name evidence="4" type="primary">LOC108010225</name>
</gene>
<keyword evidence="3" id="KW-1185">Reference proteome</keyword>
<dbReference type="Gene3D" id="2.60.40.10">
    <property type="entry name" value="Immunoglobulins"/>
    <property type="match status" value="2"/>
</dbReference>
<organism evidence="3 4">
    <name type="scientific">Drosophila suzukii</name>
    <name type="common">Spotted-wing drosophila fruit fly</name>
    <dbReference type="NCBI Taxonomy" id="28584"/>
    <lineage>
        <taxon>Eukaryota</taxon>
        <taxon>Metazoa</taxon>
        <taxon>Ecdysozoa</taxon>
        <taxon>Arthropoda</taxon>
        <taxon>Hexapoda</taxon>
        <taxon>Insecta</taxon>
        <taxon>Pterygota</taxon>
        <taxon>Neoptera</taxon>
        <taxon>Endopterygota</taxon>
        <taxon>Diptera</taxon>
        <taxon>Brachycera</taxon>
        <taxon>Muscomorpha</taxon>
        <taxon>Ephydroidea</taxon>
        <taxon>Drosophilidae</taxon>
        <taxon>Drosophila</taxon>
        <taxon>Sophophora</taxon>
    </lineage>
</organism>
<sequence>MNPLLIVILAIGLFPKDALCHPVKKRAEDKIIVLQNDEMEPTILDCDYEVEGNSTFVIVKWYRNNDSLYQWIFGSPPSAIPKFSNEIDITYESSTEPNKQYSSLALINPSINTTGNYKCVVQTSSNSYTILQRVQVIDIRNYTLELSHKTIHNETQLNCTVTNVYPKPTITIISNDQDVVKREPNLYEDEDGYFDGSAIVATYDSDDDPDAYQCVVSFDGYDKNLTTVATSASAGISHVDFNLWLFCFLYYFLSKLKVLI</sequence>
<dbReference type="Proteomes" id="UP001652628">
    <property type="component" value="Chromosome 2R"/>
</dbReference>
<dbReference type="InterPro" id="IPR036179">
    <property type="entry name" value="Ig-like_dom_sf"/>
</dbReference>
<accession>A0AB39Z9J4</accession>
<dbReference type="SUPFAM" id="SSF48726">
    <property type="entry name" value="Immunoglobulin"/>
    <property type="match status" value="2"/>
</dbReference>
<dbReference type="InterPro" id="IPR007110">
    <property type="entry name" value="Ig-like_dom"/>
</dbReference>
<evidence type="ECO:0000256" key="1">
    <source>
        <dbReference type="SAM" id="SignalP"/>
    </source>
</evidence>
<dbReference type="InterPro" id="IPR003597">
    <property type="entry name" value="Ig_C1-set"/>
</dbReference>
<feature type="chain" id="PRO_5044244296" description="Ig-like domain-containing protein" evidence="1">
    <location>
        <begin position="21"/>
        <end position="260"/>
    </location>
</feature>